<dbReference type="Gene3D" id="3.40.50.12780">
    <property type="entry name" value="N-terminal domain of ligase-like"/>
    <property type="match status" value="1"/>
</dbReference>
<feature type="transmembrane region" description="Helical" evidence="3">
    <location>
        <begin position="257"/>
        <end position="275"/>
    </location>
</feature>
<keyword evidence="7" id="KW-1185">Reference proteome</keyword>
<sequence length="526" mass="57588">MFGDVIDARAAEQPDKTFMWIDEGSWTYRDLKDRVERAALALRRLGLGRGEVVASFGRTSFDALSLLFAASRVGGVYMPVNVQYKGDYLLHQLRDAGATVVLADRELLDRIEPLVGELPALRTVLVADGDVETDRKIGHVRLLSAAELRREGTAEELAALLTTAPTPWNQPACLFYTSGTTGVSKGVLLTQHNLITAAGLFNRNYGITADDIQYSAVPLFHISGAYTSVITVLVGGRTGVLDTRFSVSTCWDRIRELGATVFFGVGAMVLMLWGLPPSPEDRTIPIRLMLTAPIPVDLWRPIEERYGCEILTGYGQSEVVMLTQMIAGEDNIPGSCGRVLDLYELRIVDDEDEDVPVGEPGEIVMRPKQNHVMFEGYVGRPEATLAQMRNLWFHTGDLGKLDESGTLYFIDRKKDAIRRRGENISSFEVEKSVLAHAQVAECAAFAVPSSLGEDEVMIAVVAQAGGTIDVAALADHCVEALPRFARPRYIEVVPALPKSVTGRVQKHELRAIGVGPSTYDTAEPRS</sequence>
<feature type="domain" description="AMP-binding enzyme C-terminal" evidence="5">
    <location>
        <begin position="428"/>
        <end position="502"/>
    </location>
</feature>
<dbReference type="SUPFAM" id="SSF56801">
    <property type="entry name" value="Acetyl-CoA synthetase-like"/>
    <property type="match status" value="1"/>
</dbReference>
<dbReference type="PROSITE" id="PS00455">
    <property type="entry name" value="AMP_BINDING"/>
    <property type="match status" value="1"/>
</dbReference>
<dbReference type="InterPro" id="IPR025110">
    <property type="entry name" value="AMP-bd_C"/>
</dbReference>
<feature type="domain" description="AMP-dependent synthetase/ligase" evidence="4">
    <location>
        <begin position="7"/>
        <end position="377"/>
    </location>
</feature>
<evidence type="ECO:0000256" key="1">
    <source>
        <dbReference type="ARBA" id="ARBA00006432"/>
    </source>
</evidence>
<reference evidence="6 7" key="1">
    <citation type="journal article" date="2019" name="Int. J. Syst. Evol. Microbiol.">
        <title>The Global Catalogue of Microorganisms (GCM) 10K type strain sequencing project: providing services to taxonomists for standard genome sequencing and annotation.</title>
        <authorList>
            <consortium name="The Broad Institute Genomics Platform"/>
            <consortium name="The Broad Institute Genome Sequencing Center for Infectious Disease"/>
            <person name="Wu L."/>
            <person name="Ma J."/>
        </authorList>
    </citation>
    <scope>NUCLEOTIDE SEQUENCE [LARGE SCALE GENOMIC DNA]</scope>
    <source>
        <strain evidence="6 7">JCM 16009</strain>
    </source>
</reference>
<keyword evidence="2 6" id="KW-0436">Ligase</keyword>
<name>A0ABN2MHY3_9PSEU</name>
<dbReference type="InterPro" id="IPR045851">
    <property type="entry name" value="AMP-bd_C_sf"/>
</dbReference>
<dbReference type="Proteomes" id="UP001500449">
    <property type="component" value="Unassembled WGS sequence"/>
</dbReference>
<evidence type="ECO:0000256" key="3">
    <source>
        <dbReference type="SAM" id="Phobius"/>
    </source>
</evidence>
<evidence type="ECO:0000259" key="4">
    <source>
        <dbReference type="Pfam" id="PF00501"/>
    </source>
</evidence>
<dbReference type="InterPro" id="IPR042099">
    <property type="entry name" value="ANL_N_sf"/>
</dbReference>
<organism evidence="6 7">
    <name type="scientific">Pseudonocardia ailaonensis</name>
    <dbReference type="NCBI Taxonomy" id="367279"/>
    <lineage>
        <taxon>Bacteria</taxon>
        <taxon>Bacillati</taxon>
        <taxon>Actinomycetota</taxon>
        <taxon>Actinomycetes</taxon>
        <taxon>Pseudonocardiales</taxon>
        <taxon>Pseudonocardiaceae</taxon>
        <taxon>Pseudonocardia</taxon>
    </lineage>
</organism>
<dbReference type="PANTHER" id="PTHR43201">
    <property type="entry name" value="ACYL-COA SYNTHETASE"/>
    <property type="match status" value="1"/>
</dbReference>
<dbReference type="InterPro" id="IPR020845">
    <property type="entry name" value="AMP-binding_CS"/>
</dbReference>
<evidence type="ECO:0000313" key="7">
    <source>
        <dbReference type="Proteomes" id="UP001500449"/>
    </source>
</evidence>
<comment type="caution">
    <text evidence="6">The sequence shown here is derived from an EMBL/GenBank/DDBJ whole genome shotgun (WGS) entry which is preliminary data.</text>
</comment>
<dbReference type="Gene3D" id="3.30.300.30">
    <property type="match status" value="1"/>
</dbReference>
<feature type="transmembrane region" description="Helical" evidence="3">
    <location>
        <begin position="216"/>
        <end position="236"/>
    </location>
</feature>
<keyword evidence="3" id="KW-0472">Membrane</keyword>
<dbReference type="EMBL" id="BAAAQK010000001">
    <property type="protein sequence ID" value="GAA1827861.1"/>
    <property type="molecule type" value="Genomic_DNA"/>
</dbReference>
<evidence type="ECO:0000259" key="5">
    <source>
        <dbReference type="Pfam" id="PF13193"/>
    </source>
</evidence>
<dbReference type="InterPro" id="IPR000873">
    <property type="entry name" value="AMP-dep_synth/lig_dom"/>
</dbReference>
<dbReference type="PANTHER" id="PTHR43201:SF5">
    <property type="entry name" value="MEDIUM-CHAIN ACYL-COA LIGASE ACSF2, MITOCHONDRIAL"/>
    <property type="match status" value="1"/>
</dbReference>
<dbReference type="Pfam" id="PF13193">
    <property type="entry name" value="AMP-binding_C"/>
    <property type="match status" value="1"/>
</dbReference>
<evidence type="ECO:0000256" key="2">
    <source>
        <dbReference type="ARBA" id="ARBA00022598"/>
    </source>
</evidence>
<keyword evidence="3" id="KW-1133">Transmembrane helix</keyword>
<proteinExistence type="inferred from homology"/>
<protein>
    <submittedName>
        <fullName evidence="6">ATP-dependent acyl-CoA ligase</fullName>
    </submittedName>
</protein>
<evidence type="ECO:0000313" key="6">
    <source>
        <dbReference type="EMBL" id="GAA1827861.1"/>
    </source>
</evidence>
<gene>
    <name evidence="6" type="ORF">GCM10009836_01970</name>
</gene>
<dbReference type="Pfam" id="PF00501">
    <property type="entry name" value="AMP-binding"/>
    <property type="match status" value="1"/>
</dbReference>
<keyword evidence="3" id="KW-0812">Transmembrane</keyword>
<accession>A0ABN2MHY3</accession>
<dbReference type="GO" id="GO:0016874">
    <property type="term" value="F:ligase activity"/>
    <property type="evidence" value="ECO:0007669"/>
    <property type="project" value="UniProtKB-KW"/>
</dbReference>
<comment type="similarity">
    <text evidence="1">Belongs to the ATP-dependent AMP-binding enzyme family.</text>
</comment>